<dbReference type="InterPro" id="IPR006016">
    <property type="entry name" value="UspA"/>
</dbReference>
<evidence type="ECO:0000259" key="2">
    <source>
        <dbReference type="Pfam" id="PF00582"/>
    </source>
</evidence>
<dbReference type="Proteomes" id="UP001310692">
    <property type="component" value="Unassembled WGS sequence"/>
</dbReference>
<gene>
    <name evidence="3" type="ORF">V0U35_12280</name>
</gene>
<evidence type="ECO:0000313" key="4">
    <source>
        <dbReference type="Proteomes" id="UP001310692"/>
    </source>
</evidence>
<sequence length="279" mass="29630">MARERIIVTLQGHEDDESLTRTASKLARVVDADLEGLFIEPDPSSYLLWTGPGAAAASVVSTAVDAVRDESDRCADAAKASFQNGLEAGGLDAVRGRFVRVSGMASEVASEARLARMMVTDADSAAGRGSLSDFVTAVLIDEQVPVYVARGGFSPPETVTVAWDGSKEAARAVYGAAPFLTQARKVIVLQSEKGIDFEDRRMAPPDRLVDWLSGRGQHAIVRELDPDEDVVEGILDASKGADLIVAGAYGHSRLREFVFGGVTKSLLNAVDGPCLFLAH</sequence>
<dbReference type="CDD" id="cd00293">
    <property type="entry name" value="USP-like"/>
    <property type="match status" value="1"/>
</dbReference>
<evidence type="ECO:0000313" key="3">
    <source>
        <dbReference type="EMBL" id="MEE2567456.1"/>
    </source>
</evidence>
<dbReference type="Pfam" id="PF00582">
    <property type="entry name" value="Usp"/>
    <property type="match status" value="1"/>
</dbReference>
<name>A0ABU7M0Z0_9PROT</name>
<accession>A0ABU7M0Z0</accession>
<protein>
    <submittedName>
        <fullName evidence="3">Universal stress protein</fullName>
    </submittedName>
</protein>
<dbReference type="InterPro" id="IPR006015">
    <property type="entry name" value="Universal_stress_UspA"/>
</dbReference>
<comment type="similarity">
    <text evidence="1">Belongs to the universal stress protein A family.</text>
</comment>
<keyword evidence="4" id="KW-1185">Reference proteome</keyword>
<proteinExistence type="inferred from homology"/>
<feature type="domain" description="UspA" evidence="2">
    <location>
        <begin position="214"/>
        <end position="275"/>
    </location>
</feature>
<dbReference type="SUPFAM" id="SSF52402">
    <property type="entry name" value="Adenine nucleotide alpha hydrolases-like"/>
    <property type="match status" value="2"/>
</dbReference>
<evidence type="ECO:0000256" key="1">
    <source>
        <dbReference type="ARBA" id="ARBA00008791"/>
    </source>
</evidence>
<comment type="caution">
    <text evidence="3">The sequence shown here is derived from an EMBL/GenBank/DDBJ whole genome shotgun (WGS) entry which is preliminary data.</text>
</comment>
<dbReference type="PRINTS" id="PR01438">
    <property type="entry name" value="UNVRSLSTRESS"/>
</dbReference>
<organism evidence="3 4">
    <name type="scientific">Hyphobacterium marinum</name>
    <dbReference type="NCBI Taxonomy" id="3116574"/>
    <lineage>
        <taxon>Bacteria</taxon>
        <taxon>Pseudomonadati</taxon>
        <taxon>Pseudomonadota</taxon>
        <taxon>Alphaproteobacteria</taxon>
        <taxon>Maricaulales</taxon>
        <taxon>Maricaulaceae</taxon>
        <taxon>Hyphobacterium</taxon>
    </lineage>
</organism>
<dbReference type="EMBL" id="JAZDRO010000005">
    <property type="protein sequence ID" value="MEE2567456.1"/>
    <property type="molecule type" value="Genomic_DNA"/>
</dbReference>
<dbReference type="RefSeq" id="WP_330197017.1">
    <property type="nucleotide sequence ID" value="NZ_JAZDRO010000005.1"/>
</dbReference>
<dbReference type="Gene3D" id="3.40.50.12370">
    <property type="match status" value="1"/>
</dbReference>
<reference evidence="3 4" key="1">
    <citation type="submission" date="2024-01" db="EMBL/GenBank/DDBJ databases">
        <title>Hyphobacterium bacterium isolated from marine sediment.</title>
        <authorList>
            <person name="Zhao S."/>
        </authorList>
    </citation>
    <scope>NUCLEOTIDE SEQUENCE [LARGE SCALE GENOMIC DNA]</scope>
    <source>
        <strain evidence="3 4">Y60-23</strain>
    </source>
</reference>